<dbReference type="InterPro" id="IPR019734">
    <property type="entry name" value="TPR_rpt"/>
</dbReference>
<feature type="domain" description="Cytochrome c-552/4" evidence="4">
    <location>
        <begin position="170"/>
        <end position="208"/>
    </location>
</feature>
<dbReference type="Gene3D" id="1.25.40.10">
    <property type="entry name" value="Tetratricopeptide repeat domain"/>
    <property type="match status" value="1"/>
</dbReference>
<reference evidence="5 6" key="1">
    <citation type="submission" date="2016-10" db="EMBL/GenBank/DDBJ databases">
        <authorList>
            <person name="de Groot N.N."/>
        </authorList>
    </citation>
    <scope>NUCLEOTIDE SEQUENCE [LARGE SCALE GENOMIC DNA]</scope>
    <source>
        <strain evidence="5 6">DSM 15283</strain>
    </source>
</reference>
<sequence length="644" mass="69702">MPIFPTASPRPLPVLLAALFWILLSLGAMAEQDGYVGSTICADCHVEETNAWQSSHHALAWRMPGRDMLVGAFEGEVFEHDGMRTEFWRDGDTRMVRVTEKDGVTTEYKVHSVGGVAPLEQLLLETEPGRLQSFDVAWDVDEKRWYHIYPDLDLPPGDGLHWTGPYKNWNARCAECHATGYVKNFDPPSARYNSTQVEIGVGCEACHGPGAKHLELVKGGHSGDMPKSYGFAVDFSDTEAGMQQCAGCHARREAFGGGSPAPGTAFHDAYNLALLRPGTYHPDGQILDEVYVYGSFLQSQMYAKGVGCGNCHDPHSNERVAEGNAVCTQCHSPAGNPDFPSLALKEYDAPSHHRHAADSDGAQCKNCHMIERTYMGVDERRDHSFRIPRPDLADSTGAPDACTDCHTGQSPKWAADAIADWYPEGRWTQSHFGTALAKGLADPVAGAKGLIDLAGDSEVNALARATALWVLSNAGDAVHIDDIAPLLKHGDPLIRANAVSALRAIPATLTAPYLVAALEDPSRNVRLAAARAVVTIPPDSAPAALRPAYGPASRAMVQFLKNQFDFPEAHLQIAGIALTQREFASAERAFQTVVALDPHHGDAWVMLVRIAGALRGEDAARKVLAEALERLPDNPALLDLARQL</sequence>
<protein>
    <submittedName>
        <fullName evidence="5">Tetratricopeptide repeat-containing protein</fullName>
    </submittedName>
</protein>
<dbReference type="CDD" id="cd08168">
    <property type="entry name" value="Cytochrom_C3"/>
    <property type="match status" value="1"/>
</dbReference>
<keyword evidence="1 3" id="KW-0732">Signal</keyword>
<feature type="repeat" description="TPR" evidence="2">
    <location>
        <begin position="567"/>
        <end position="600"/>
    </location>
</feature>
<evidence type="ECO:0000313" key="5">
    <source>
        <dbReference type="EMBL" id="SFM53516.1"/>
    </source>
</evidence>
<dbReference type="InterPro" id="IPR011989">
    <property type="entry name" value="ARM-like"/>
</dbReference>
<dbReference type="InterPro" id="IPR011990">
    <property type="entry name" value="TPR-like_helical_dom_sf"/>
</dbReference>
<keyword evidence="6" id="KW-1185">Reference proteome</keyword>
<dbReference type="SUPFAM" id="SSF48452">
    <property type="entry name" value="TPR-like"/>
    <property type="match status" value="1"/>
</dbReference>
<dbReference type="InterPro" id="IPR016024">
    <property type="entry name" value="ARM-type_fold"/>
</dbReference>
<organism evidence="5 6">
    <name type="scientific">Shimia aestuarii</name>
    <dbReference type="NCBI Taxonomy" id="254406"/>
    <lineage>
        <taxon>Bacteria</taxon>
        <taxon>Pseudomonadati</taxon>
        <taxon>Pseudomonadota</taxon>
        <taxon>Alphaproteobacteria</taxon>
        <taxon>Rhodobacterales</taxon>
        <taxon>Roseobacteraceae</taxon>
    </lineage>
</organism>
<dbReference type="OrthoDB" id="9814800at2"/>
<dbReference type="InterPro" id="IPR051829">
    <property type="entry name" value="Multiheme_Cytochr_ET"/>
</dbReference>
<evidence type="ECO:0000259" key="4">
    <source>
        <dbReference type="Pfam" id="PF13435"/>
    </source>
</evidence>
<feature type="chain" id="PRO_5011739461" evidence="3">
    <location>
        <begin position="31"/>
        <end position="644"/>
    </location>
</feature>
<keyword evidence="2" id="KW-0802">TPR repeat</keyword>
<dbReference type="GO" id="GO:0016491">
    <property type="term" value="F:oxidoreductase activity"/>
    <property type="evidence" value="ECO:0007669"/>
    <property type="project" value="TreeGrafter"/>
</dbReference>
<dbReference type="PANTHER" id="PTHR35038:SF8">
    <property type="entry name" value="C-TYPE POLYHEME CYTOCHROME OMCC"/>
    <property type="match status" value="1"/>
</dbReference>
<feature type="domain" description="Cytochrome c-552/4" evidence="4">
    <location>
        <begin position="41"/>
        <end position="62"/>
    </location>
</feature>
<evidence type="ECO:0000313" key="6">
    <source>
        <dbReference type="Proteomes" id="UP000199144"/>
    </source>
</evidence>
<dbReference type="RefSeq" id="WP_093095473.1">
    <property type="nucleotide sequence ID" value="NZ_FOTQ01000008.1"/>
</dbReference>
<name>A0A1I4RN04_9RHOB</name>
<evidence type="ECO:0000256" key="2">
    <source>
        <dbReference type="PROSITE-ProRule" id="PRU00339"/>
    </source>
</evidence>
<dbReference type="PANTHER" id="PTHR35038">
    <property type="entry name" value="DISSIMILATORY SULFITE REDUCTASE SIRA"/>
    <property type="match status" value="1"/>
</dbReference>
<dbReference type="Pfam" id="PF13646">
    <property type="entry name" value="HEAT_2"/>
    <property type="match status" value="1"/>
</dbReference>
<dbReference type="EMBL" id="FOTQ01000008">
    <property type="protein sequence ID" value="SFM53516.1"/>
    <property type="molecule type" value="Genomic_DNA"/>
</dbReference>
<gene>
    <name evidence="5" type="ORF">SAMN04488042_108143</name>
</gene>
<dbReference type="Pfam" id="PF13435">
    <property type="entry name" value="Cytochrome_C554"/>
    <property type="match status" value="2"/>
</dbReference>
<dbReference type="Gene3D" id="1.25.10.10">
    <property type="entry name" value="Leucine-rich Repeat Variant"/>
    <property type="match status" value="1"/>
</dbReference>
<dbReference type="InterPro" id="IPR023155">
    <property type="entry name" value="Cyt_c-552/4"/>
</dbReference>
<feature type="signal peptide" evidence="3">
    <location>
        <begin position="1"/>
        <end position="30"/>
    </location>
</feature>
<evidence type="ECO:0000256" key="1">
    <source>
        <dbReference type="ARBA" id="ARBA00022729"/>
    </source>
</evidence>
<dbReference type="Pfam" id="PF14559">
    <property type="entry name" value="TPR_19"/>
    <property type="match status" value="1"/>
</dbReference>
<dbReference type="SUPFAM" id="SSF48695">
    <property type="entry name" value="Multiheme cytochromes"/>
    <property type="match status" value="1"/>
</dbReference>
<dbReference type="STRING" id="254406.SAMN04488042_108143"/>
<evidence type="ECO:0000256" key="3">
    <source>
        <dbReference type="SAM" id="SignalP"/>
    </source>
</evidence>
<accession>A0A1I4RN04</accession>
<dbReference type="SMART" id="SM00567">
    <property type="entry name" value="EZ_HEAT"/>
    <property type="match status" value="2"/>
</dbReference>
<dbReference type="Gene3D" id="1.10.1130.10">
    <property type="entry name" value="Flavocytochrome C3, Chain A"/>
    <property type="match status" value="3"/>
</dbReference>
<dbReference type="AlphaFoldDB" id="A0A1I4RN04"/>
<dbReference type="SUPFAM" id="SSF48371">
    <property type="entry name" value="ARM repeat"/>
    <property type="match status" value="1"/>
</dbReference>
<dbReference type="Proteomes" id="UP000199144">
    <property type="component" value="Unassembled WGS sequence"/>
</dbReference>
<dbReference type="InterPro" id="IPR036280">
    <property type="entry name" value="Multihaem_cyt_sf"/>
</dbReference>
<dbReference type="PROSITE" id="PS50005">
    <property type="entry name" value="TPR"/>
    <property type="match status" value="1"/>
</dbReference>
<dbReference type="InterPro" id="IPR004155">
    <property type="entry name" value="PBS_lyase_HEAT"/>
</dbReference>
<proteinExistence type="predicted"/>